<sequence>MGILIIEVNSLDGYFSYLQMKVFAVNQHTAPHARD</sequence>
<accession>A0A378J0H8</accession>
<dbReference type="AlphaFoldDB" id="A0A378J0H8"/>
<protein>
    <submittedName>
        <fullName evidence="1">Uncharacterized protein</fullName>
    </submittedName>
</protein>
<dbReference type="Proteomes" id="UP000254476">
    <property type="component" value="Unassembled WGS sequence"/>
</dbReference>
<dbReference type="EMBL" id="UGOB01000001">
    <property type="protein sequence ID" value="STX41233.1"/>
    <property type="molecule type" value="Genomic_DNA"/>
</dbReference>
<proteinExistence type="predicted"/>
<gene>
    <name evidence="1" type="ORF">NCTC12388_00197</name>
</gene>
<evidence type="ECO:0000313" key="2">
    <source>
        <dbReference type="Proteomes" id="UP000254476"/>
    </source>
</evidence>
<organism evidence="1 2">
    <name type="scientific">Legionella gratiana</name>
    <dbReference type="NCBI Taxonomy" id="45066"/>
    <lineage>
        <taxon>Bacteria</taxon>
        <taxon>Pseudomonadati</taxon>
        <taxon>Pseudomonadota</taxon>
        <taxon>Gammaproteobacteria</taxon>
        <taxon>Legionellales</taxon>
        <taxon>Legionellaceae</taxon>
        <taxon>Legionella</taxon>
    </lineage>
</organism>
<name>A0A378J0H8_9GAMM</name>
<evidence type="ECO:0000313" key="1">
    <source>
        <dbReference type="EMBL" id="STX41233.1"/>
    </source>
</evidence>
<reference evidence="1 2" key="1">
    <citation type="submission" date="2018-06" db="EMBL/GenBank/DDBJ databases">
        <authorList>
            <consortium name="Pathogen Informatics"/>
            <person name="Doyle S."/>
        </authorList>
    </citation>
    <scope>NUCLEOTIDE SEQUENCE [LARGE SCALE GENOMIC DNA]</scope>
    <source>
        <strain evidence="1 2">NCTC12388</strain>
    </source>
</reference>